<keyword evidence="8" id="KW-1185">Reference proteome</keyword>
<keyword evidence="6" id="KW-0732">Signal</keyword>
<dbReference type="OrthoDB" id="422086at2759"/>
<evidence type="ECO:0000313" key="8">
    <source>
        <dbReference type="Proteomes" id="UP000029665"/>
    </source>
</evidence>
<dbReference type="GO" id="GO:0004671">
    <property type="term" value="F:protein C-terminal S-isoprenylcysteine carboxyl O-methyltransferase activity"/>
    <property type="evidence" value="ECO:0007669"/>
    <property type="project" value="UniProtKB-EC"/>
</dbReference>
<comment type="caution">
    <text evidence="7">The sequence shown here is derived from an EMBL/GenBank/DDBJ whole genome shotgun (WGS) entry which is preliminary data.</text>
</comment>
<reference evidence="7" key="1">
    <citation type="submission" date="2014-01" db="EMBL/GenBank/DDBJ databases">
        <title>The genome of the white-rot fungus Pycnoporus cinnabarinus: a basidiomycete model with a versatile arsenal for lignocellulosic biomass breakdown.</title>
        <authorList>
            <person name="Levasseur A."/>
            <person name="Lomascolo A."/>
            <person name="Ruiz-Duenas F.J."/>
            <person name="Uzan E."/>
            <person name="Piumi F."/>
            <person name="Kues U."/>
            <person name="Ram A.F.J."/>
            <person name="Murat C."/>
            <person name="Haon M."/>
            <person name="Benoit I."/>
            <person name="Arfi Y."/>
            <person name="Chevret D."/>
            <person name="Drula E."/>
            <person name="Kwon M.J."/>
            <person name="Gouret P."/>
            <person name="Lesage-Meessen L."/>
            <person name="Lombard V."/>
            <person name="Mariette J."/>
            <person name="Noirot C."/>
            <person name="Park J."/>
            <person name="Patyshakuliyeva A."/>
            <person name="Wieneger R.A.B."/>
            <person name="Wosten H.A.B."/>
            <person name="Martin F."/>
            <person name="Coutinho P.M."/>
            <person name="de Vries R."/>
            <person name="Martinez A.T."/>
            <person name="Klopp C."/>
            <person name="Pontarotti P."/>
            <person name="Henrissat B."/>
            <person name="Record E."/>
        </authorList>
    </citation>
    <scope>NUCLEOTIDE SEQUENCE [LARGE SCALE GENOMIC DNA]</scope>
    <source>
        <strain evidence="7">BRFM137</strain>
    </source>
</reference>
<dbReference type="Gene3D" id="1.20.120.1630">
    <property type="match status" value="1"/>
</dbReference>
<keyword evidence="5" id="KW-0949">S-adenosyl-L-methionine</keyword>
<name>A0A060SNG5_PYCCI</name>
<organism evidence="7 8">
    <name type="scientific">Pycnoporus cinnabarinus</name>
    <name type="common">Cinnabar-red polypore</name>
    <name type="synonym">Trametes cinnabarina</name>
    <dbReference type="NCBI Taxonomy" id="5643"/>
    <lineage>
        <taxon>Eukaryota</taxon>
        <taxon>Fungi</taxon>
        <taxon>Dikarya</taxon>
        <taxon>Basidiomycota</taxon>
        <taxon>Agaricomycotina</taxon>
        <taxon>Agaricomycetes</taxon>
        <taxon>Polyporales</taxon>
        <taxon>Polyporaceae</taxon>
        <taxon>Trametes</taxon>
    </lineage>
</organism>
<dbReference type="PANTHER" id="PTHR12714">
    <property type="entry name" value="PROTEIN-S ISOPRENYLCYSTEINE O-METHYLTRANSFERASE"/>
    <property type="match status" value="1"/>
</dbReference>
<dbReference type="STRING" id="5643.A0A060SNG5"/>
<evidence type="ECO:0000256" key="6">
    <source>
        <dbReference type="SAM" id="SignalP"/>
    </source>
</evidence>
<dbReference type="Proteomes" id="UP000029665">
    <property type="component" value="Unassembled WGS sequence"/>
</dbReference>
<evidence type="ECO:0000256" key="1">
    <source>
        <dbReference type="ARBA" id="ARBA00004141"/>
    </source>
</evidence>
<keyword evidence="4" id="KW-0472">Membrane</keyword>
<dbReference type="AlphaFoldDB" id="A0A060SNG5"/>
<evidence type="ECO:0000313" key="7">
    <source>
        <dbReference type="EMBL" id="CDO75925.1"/>
    </source>
</evidence>
<evidence type="ECO:0000256" key="4">
    <source>
        <dbReference type="ARBA" id="ARBA00023136"/>
    </source>
</evidence>
<dbReference type="GO" id="GO:0005789">
    <property type="term" value="C:endoplasmic reticulum membrane"/>
    <property type="evidence" value="ECO:0007669"/>
    <property type="project" value="UniProtKB-SubCell"/>
</dbReference>
<feature type="signal peptide" evidence="6">
    <location>
        <begin position="1"/>
        <end position="21"/>
    </location>
</feature>
<evidence type="ECO:0000256" key="3">
    <source>
        <dbReference type="ARBA" id="ARBA00022989"/>
    </source>
</evidence>
<comment type="subcellular location">
    <subcellularLocation>
        <location evidence="5">Endoplasmic reticulum membrane</location>
        <topology evidence="5">Multi-pass membrane protein</topology>
    </subcellularLocation>
    <subcellularLocation>
        <location evidence="1">Membrane</location>
        <topology evidence="1">Multi-pass membrane protein</topology>
    </subcellularLocation>
</comment>
<gene>
    <name evidence="7" type="ORF">BN946_scf184873.g14</name>
</gene>
<accession>A0A060SNG5</accession>
<dbReference type="HOGENOM" id="CLU_065200_6_0_1"/>
<keyword evidence="2" id="KW-0812">Transmembrane</keyword>
<evidence type="ECO:0000256" key="2">
    <source>
        <dbReference type="ARBA" id="ARBA00022692"/>
    </source>
</evidence>
<dbReference type="InterPro" id="IPR007269">
    <property type="entry name" value="ICMT_MeTrfase"/>
</dbReference>
<comment type="catalytic activity">
    <reaction evidence="5">
        <text>[protein]-C-terminal S-[(2E,6E)-farnesyl]-L-cysteine + S-adenosyl-L-methionine = [protein]-C-terminal S-[(2E,6E)-farnesyl]-L-cysteine methyl ester + S-adenosyl-L-homocysteine</text>
        <dbReference type="Rhea" id="RHEA:21672"/>
        <dbReference type="Rhea" id="RHEA-COMP:12125"/>
        <dbReference type="Rhea" id="RHEA-COMP:12126"/>
        <dbReference type="ChEBI" id="CHEBI:57856"/>
        <dbReference type="ChEBI" id="CHEBI:59789"/>
        <dbReference type="ChEBI" id="CHEBI:90510"/>
        <dbReference type="ChEBI" id="CHEBI:90511"/>
        <dbReference type="EC" id="2.1.1.100"/>
    </reaction>
</comment>
<keyword evidence="3" id="KW-1133">Transmembrane helix</keyword>
<feature type="chain" id="PRO_5001591330" description="Protein-S-isoprenylcysteine O-methyltransferase" evidence="6">
    <location>
        <begin position="22"/>
        <end position="247"/>
    </location>
</feature>
<keyword evidence="5" id="KW-0808">Transferase</keyword>
<dbReference type="Pfam" id="PF04140">
    <property type="entry name" value="ICMT"/>
    <property type="match status" value="1"/>
</dbReference>
<keyword evidence="5" id="KW-0256">Endoplasmic reticulum</keyword>
<comment type="similarity">
    <text evidence="5">Belongs to the class VI-like SAM-binding methyltransferase superfamily. Isoprenylcysteine carboxyl methyltransferase family.</text>
</comment>
<dbReference type="GO" id="GO:0032259">
    <property type="term" value="P:methylation"/>
    <property type="evidence" value="ECO:0007669"/>
    <property type="project" value="UniProtKB-KW"/>
</dbReference>
<dbReference type="EC" id="2.1.1.100" evidence="5"/>
<dbReference type="EMBL" id="CCBP010000311">
    <property type="protein sequence ID" value="CDO75925.1"/>
    <property type="molecule type" value="Genomic_DNA"/>
</dbReference>
<evidence type="ECO:0000256" key="5">
    <source>
        <dbReference type="RuleBase" id="RU362022"/>
    </source>
</evidence>
<protein>
    <recommendedName>
        <fullName evidence="5">Protein-S-isoprenylcysteine O-methyltransferase</fullName>
        <ecNumber evidence="5">2.1.1.100</ecNumber>
    </recommendedName>
</protein>
<sequence length="247" mass="27506">MSIFPAPALATPLLKVPLLLGNAVCTYYGLTPAQPLPKEEEQKRYEKPDIIGRTLRAQVALITVSKWLCCCISLAEAAAILAQHFPSPISDRVLHLLVPSPNASLGITPATTVACAMGIAGGLTRMWCYRTLGNNFTWSMSIQQEHKLGTSGPYAIVRHPSYTAWTIMVLGNFALLLSKGSYFVEAGWLRRPLGKIFAGSHIGYMTFVTLHLLSRAHQEDVILKEEFGEQWEKWSKRTPYRLVPYIY</sequence>
<dbReference type="OMA" id="RFFTWEL"/>
<keyword evidence="5" id="KW-0489">Methyltransferase</keyword>
<proteinExistence type="inferred from homology"/>
<dbReference type="PANTHER" id="PTHR12714:SF24">
    <property type="entry name" value="SLR1182 PROTEIN"/>
    <property type="match status" value="1"/>
</dbReference>